<dbReference type="RefSeq" id="WP_025697090.1">
    <property type="nucleotide sequence ID" value="NZ_JAUSUY010000024.1"/>
</dbReference>
<name>A0ABU3HCY1_9BACL</name>
<accession>A0ABU3HCY1</accession>
<organism evidence="2 3">
    <name type="scientific">Paenibacillus forsythiae</name>
    <dbReference type="NCBI Taxonomy" id="365616"/>
    <lineage>
        <taxon>Bacteria</taxon>
        <taxon>Bacillati</taxon>
        <taxon>Bacillota</taxon>
        <taxon>Bacilli</taxon>
        <taxon>Bacillales</taxon>
        <taxon>Paenibacillaceae</taxon>
        <taxon>Paenibacillus</taxon>
    </lineage>
</organism>
<evidence type="ECO:0000313" key="3">
    <source>
        <dbReference type="Proteomes" id="UP001248709"/>
    </source>
</evidence>
<evidence type="ECO:0000313" key="2">
    <source>
        <dbReference type="EMBL" id="MDT3428661.1"/>
    </source>
</evidence>
<feature type="signal peptide" evidence="1">
    <location>
        <begin position="1"/>
        <end position="24"/>
    </location>
</feature>
<keyword evidence="1" id="KW-0732">Signal</keyword>
<reference evidence="2 3" key="1">
    <citation type="submission" date="2023-07" db="EMBL/GenBank/DDBJ databases">
        <title>Genomic Encyclopedia of Type Strains, Phase IV (KMG-IV): sequencing the most valuable type-strain genomes for metagenomic binning, comparative biology and taxonomic classification.</title>
        <authorList>
            <person name="Goeker M."/>
        </authorList>
    </citation>
    <scope>NUCLEOTIDE SEQUENCE [LARGE SCALE GENOMIC DNA]</scope>
    <source>
        <strain evidence="2 3">T98</strain>
    </source>
</reference>
<feature type="chain" id="PRO_5046785945" evidence="1">
    <location>
        <begin position="25"/>
        <end position="214"/>
    </location>
</feature>
<proteinExistence type="predicted"/>
<evidence type="ECO:0000256" key="1">
    <source>
        <dbReference type="SAM" id="SignalP"/>
    </source>
</evidence>
<keyword evidence="3" id="KW-1185">Reference proteome</keyword>
<sequence>MKKLSTLFLSVCILIVFSVPIASAAELPPTPNPTPNERVLNLLKENNIDYKIVDGNIKLDKTSEEAIADVNKLLSSQSQFSRSSITATSYPTSYIHMVQYDITDSKKFTAATKTAFTVAFTAYAKNITTPWQELVAVAVGGFATYYFINTTTEDLYTFIRYYFRELGPGFFDMNGTFIGDYEILKKTRVTKYSNGTGGSYATDARRSTIIEPWF</sequence>
<protein>
    <submittedName>
        <fullName evidence="2">Uncharacterized protein</fullName>
    </submittedName>
</protein>
<dbReference type="EMBL" id="JAUSUY010000024">
    <property type="protein sequence ID" value="MDT3428661.1"/>
    <property type="molecule type" value="Genomic_DNA"/>
</dbReference>
<gene>
    <name evidence="2" type="ORF">J2Z22_004254</name>
</gene>
<comment type="caution">
    <text evidence="2">The sequence shown here is derived from an EMBL/GenBank/DDBJ whole genome shotgun (WGS) entry which is preliminary data.</text>
</comment>
<dbReference type="Proteomes" id="UP001248709">
    <property type="component" value="Unassembled WGS sequence"/>
</dbReference>